<dbReference type="InterPro" id="IPR039448">
    <property type="entry name" value="Beta_helix"/>
</dbReference>
<keyword evidence="5" id="KW-1185">Reference proteome</keyword>
<dbReference type="GeneID" id="7203861"/>
<gene>
    <name evidence="4" type="ORF">PHATR_44091</name>
</gene>
<name>B5Y5B4_PHATC</name>
<sequence>MNFTRLHFSVFLASISASIVSSQNACLATINALALEEAAIDDVSVMRKYTLCPNTVYAIGRLNNDNDVVEGQAFLPLRPNLHVQCGPNGSHEDQCLMQGGSLQVDGSSAYGISDSRVDNVILEGITFVNATRNVWINKPGNVTFKDCEFLNNVAFTTPVHLDYFDGSASSEALTVTFANSRFENNQYPGRPATPALILSSSRQNRLILEDCAFSGNDMTHNNTLSETQSALIESSGPLRIVRNCFSFNQMGVSPVVLYNGDFQFLNNFDELSRGIKCPLTSRFESAAQFEAFAPICEDFDAATCLLSETGAATPAPNVTTVPTPAVGGAPTVSPAGAVPSTPTGTVPAPTLSPAVVDETDRGIEVPESSAVYSAHSVGLSLMAAFFVVVCQM</sequence>
<dbReference type="Gene3D" id="2.160.20.10">
    <property type="entry name" value="Single-stranded right-handed beta-helix, Pectin lyase-like"/>
    <property type="match status" value="1"/>
</dbReference>
<dbReference type="PaxDb" id="2850-Phatr44091"/>
<feature type="region of interest" description="Disordered" evidence="1">
    <location>
        <begin position="329"/>
        <end position="353"/>
    </location>
</feature>
<dbReference type="KEGG" id="pti:PHATR_44091"/>
<dbReference type="SUPFAM" id="SSF51126">
    <property type="entry name" value="Pectin lyase-like"/>
    <property type="match status" value="1"/>
</dbReference>
<proteinExistence type="predicted"/>
<feature type="signal peptide" evidence="2">
    <location>
        <begin position="1"/>
        <end position="22"/>
    </location>
</feature>
<dbReference type="InterPro" id="IPR012334">
    <property type="entry name" value="Pectin_lyas_fold"/>
</dbReference>
<feature type="domain" description="Right handed beta helix" evidence="3">
    <location>
        <begin position="103"/>
        <end position="267"/>
    </location>
</feature>
<dbReference type="EMBL" id="CP001142">
    <property type="protein sequence ID" value="ACI65908.1"/>
    <property type="molecule type" value="Genomic_DNA"/>
</dbReference>
<evidence type="ECO:0000313" key="5">
    <source>
        <dbReference type="Proteomes" id="UP000000759"/>
    </source>
</evidence>
<evidence type="ECO:0000313" key="4">
    <source>
        <dbReference type="EMBL" id="ACI65908.1"/>
    </source>
</evidence>
<evidence type="ECO:0000256" key="2">
    <source>
        <dbReference type="SAM" id="SignalP"/>
    </source>
</evidence>
<dbReference type="RefSeq" id="XP_002186438.1">
    <property type="nucleotide sequence ID" value="XM_002186402.1"/>
</dbReference>
<dbReference type="OrthoDB" id="41782at2759"/>
<reference evidence="5" key="2">
    <citation type="submission" date="2008-08" db="EMBL/GenBank/DDBJ databases">
        <authorList>
            <consortium name="Diatom Consortium"/>
            <person name="Grigoriev I."/>
            <person name="Grimwood J."/>
            <person name="Kuo A."/>
            <person name="Otillar R.P."/>
            <person name="Salamov A."/>
            <person name="Detter J.C."/>
            <person name="Lindquist E."/>
            <person name="Shapiro H."/>
            <person name="Lucas S."/>
            <person name="Glavina del Rio T."/>
            <person name="Pitluck S."/>
            <person name="Rokhsar D."/>
            <person name="Bowler C."/>
        </authorList>
    </citation>
    <scope>GENOME REANNOTATION</scope>
    <source>
        <strain evidence="5">CCAP 1055/1</strain>
    </source>
</reference>
<dbReference type="InterPro" id="IPR011050">
    <property type="entry name" value="Pectin_lyase_fold/virulence"/>
</dbReference>
<dbReference type="AlphaFoldDB" id="B5Y5B4"/>
<protein>
    <recommendedName>
        <fullName evidence="3">Right handed beta helix domain-containing protein</fullName>
    </recommendedName>
</protein>
<dbReference type="Pfam" id="PF13229">
    <property type="entry name" value="Beta_helix"/>
    <property type="match status" value="1"/>
</dbReference>
<evidence type="ECO:0000259" key="3">
    <source>
        <dbReference type="Pfam" id="PF13229"/>
    </source>
</evidence>
<dbReference type="HOGENOM" id="CLU_704889_0_0_1"/>
<accession>B5Y5B4</accession>
<dbReference type="InParanoid" id="B5Y5B4"/>
<organism evidence="4 5">
    <name type="scientific">Phaeodactylum tricornutum (strain CCAP 1055/1)</name>
    <dbReference type="NCBI Taxonomy" id="556484"/>
    <lineage>
        <taxon>Eukaryota</taxon>
        <taxon>Sar</taxon>
        <taxon>Stramenopiles</taxon>
        <taxon>Ochrophyta</taxon>
        <taxon>Bacillariophyta</taxon>
        <taxon>Bacillariophyceae</taxon>
        <taxon>Bacillariophycidae</taxon>
        <taxon>Naviculales</taxon>
        <taxon>Phaeodactylaceae</taxon>
        <taxon>Phaeodactylum</taxon>
    </lineage>
</organism>
<reference evidence="4 5" key="1">
    <citation type="journal article" date="2008" name="Nature">
        <title>The Phaeodactylum genome reveals the evolutionary history of diatom genomes.</title>
        <authorList>
            <person name="Bowler C."/>
            <person name="Allen A.E."/>
            <person name="Badger J.H."/>
            <person name="Grimwood J."/>
            <person name="Jabbari K."/>
            <person name="Kuo A."/>
            <person name="Maheswari U."/>
            <person name="Martens C."/>
            <person name="Maumus F."/>
            <person name="Otillar R.P."/>
            <person name="Rayko E."/>
            <person name="Salamov A."/>
            <person name="Vandepoele K."/>
            <person name="Beszteri B."/>
            <person name="Gruber A."/>
            <person name="Heijde M."/>
            <person name="Katinka M."/>
            <person name="Mock T."/>
            <person name="Valentin K."/>
            <person name="Verret F."/>
            <person name="Berges J.A."/>
            <person name="Brownlee C."/>
            <person name="Cadoret J.P."/>
            <person name="Chiovitti A."/>
            <person name="Choi C.J."/>
            <person name="Coesel S."/>
            <person name="De Martino A."/>
            <person name="Detter J.C."/>
            <person name="Durkin C."/>
            <person name="Falciatore A."/>
            <person name="Fournet J."/>
            <person name="Haruta M."/>
            <person name="Huysman M.J."/>
            <person name="Jenkins B.D."/>
            <person name="Jiroutova K."/>
            <person name="Jorgensen R.E."/>
            <person name="Joubert Y."/>
            <person name="Kaplan A."/>
            <person name="Kroger N."/>
            <person name="Kroth P.G."/>
            <person name="La Roche J."/>
            <person name="Lindquist E."/>
            <person name="Lommer M."/>
            <person name="Martin-Jezequel V."/>
            <person name="Lopez P.J."/>
            <person name="Lucas S."/>
            <person name="Mangogna M."/>
            <person name="McGinnis K."/>
            <person name="Medlin L.K."/>
            <person name="Montsant A."/>
            <person name="Oudot-Le Secq M.P."/>
            <person name="Napoli C."/>
            <person name="Obornik M."/>
            <person name="Parker M.S."/>
            <person name="Petit J.L."/>
            <person name="Porcel B.M."/>
            <person name="Poulsen N."/>
            <person name="Robison M."/>
            <person name="Rychlewski L."/>
            <person name="Rynearson T.A."/>
            <person name="Schmutz J."/>
            <person name="Shapiro H."/>
            <person name="Siaut M."/>
            <person name="Stanley M."/>
            <person name="Sussman M.R."/>
            <person name="Taylor A.R."/>
            <person name="Vardi A."/>
            <person name="von Dassow P."/>
            <person name="Vyverman W."/>
            <person name="Willis A."/>
            <person name="Wyrwicz L.S."/>
            <person name="Rokhsar D.S."/>
            <person name="Weissenbach J."/>
            <person name="Armbrust E.V."/>
            <person name="Green B.R."/>
            <person name="Van de Peer Y."/>
            <person name="Grigoriev I.V."/>
        </authorList>
    </citation>
    <scope>NUCLEOTIDE SEQUENCE [LARGE SCALE GENOMIC DNA]</scope>
    <source>
        <strain evidence="4 5">CCAP 1055/1</strain>
    </source>
</reference>
<feature type="chain" id="PRO_5002841175" description="Right handed beta helix domain-containing protein" evidence="2">
    <location>
        <begin position="23"/>
        <end position="392"/>
    </location>
</feature>
<dbReference type="Proteomes" id="UP000000759">
    <property type="component" value="Chromosome 3"/>
</dbReference>
<keyword evidence="2" id="KW-0732">Signal</keyword>
<evidence type="ECO:0000256" key="1">
    <source>
        <dbReference type="SAM" id="MobiDB-lite"/>
    </source>
</evidence>